<dbReference type="EMBL" id="JAQQFR010000001">
    <property type="protein sequence ID" value="MFL9877080.1"/>
    <property type="molecule type" value="Genomic_DNA"/>
</dbReference>
<keyword evidence="6 11" id="KW-0732">Signal</keyword>
<evidence type="ECO:0000256" key="2">
    <source>
        <dbReference type="ARBA" id="ARBA00011233"/>
    </source>
</evidence>
<dbReference type="PANTHER" id="PTHR34501">
    <property type="entry name" value="PROTEIN YDDL-RELATED"/>
    <property type="match status" value="1"/>
</dbReference>
<feature type="chain" id="PRO_5047149877" evidence="11">
    <location>
        <begin position="22"/>
        <end position="391"/>
    </location>
</feature>
<evidence type="ECO:0000256" key="3">
    <source>
        <dbReference type="ARBA" id="ARBA00022448"/>
    </source>
</evidence>
<sequence>MKLNKLSTCLLSAGLAYLACAAVPAMAQTASITNTTSVTVYGILDTGVEYITHANAAGNSVLRMPGITGSMPSRIGFRGTEDLGGGLAAQFVLENGFNARAGDINQGGRLFGRQAWVGINSPYGLVSFGRQYNMMFWAILDADIIGPDIYGGVGSFDAYIPNARSDNTVSYKGKFDSVTVGATYSFGRDGTGTGNSPGQGTCAGEVAGDTQACRDWSAMLRYDGANFGIATAYDRQQGGTGAAANFYNGVAPFALTSSGDKDARTQLNGYFKAGDLKIGGGWLGRKVTAAIGNREVKSDQYYLTAAYLFTPQFTLDGGYYRIINKQQDARGSISVVRGTYALSKRTAVYLQTAYLANSAQAAYTLSQGGAGASPGKGMNQWGTMIGMRHAF</sequence>
<evidence type="ECO:0000256" key="10">
    <source>
        <dbReference type="ARBA" id="ARBA00023237"/>
    </source>
</evidence>
<protein>
    <submittedName>
        <fullName evidence="13">Porin</fullName>
    </submittedName>
</protein>
<evidence type="ECO:0000256" key="1">
    <source>
        <dbReference type="ARBA" id="ARBA00004571"/>
    </source>
</evidence>
<dbReference type="CDD" id="cd00342">
    <property type="entry name" value="gram_neg_porins"/>
    <property type="match status" value="1"/>
</dbReference>
<evidence type="ECO:0000256" key="11">
    <source>
        <dbReference type="SAM" id="SignalP"/>
    </source>
</evidence>
<keyword evidence="14" id="KW-1185">Reference proteome</keyword>
<dbReference type="InterPro" id="IPR050298">
    <property type="entry name" value="Gram-neg_bact_OMP"/>
</dbReference>
<dbReference type="InterPro" id="IPR033900">
    <property type="entry name" value="Gram_neg_porin_domain"/>
</dbReference>
<dbReference type="SUPFAM" id="SSF56935">
    <property type="entry name" value="Porins"/>
    <property type="match status" value="1"/>
</dbReference>
<proteinExistence type="predicted"/>
<comment type="subunit">
    <text evidence="2">Homotrimer.</text>
</comment>
<feature type="signal peptide" evidence="11">
    <location>
        <begin position="1"/>
        <end position="21"/>
    </location>
</feature>
<evidence type="ECO:0000259" key="12">
    <source>
        <dbReference type="Pfam" id="PF13609"/>
    </source>
</evidence>
<keyword evidence="3" id="KW-0813">Transport</keyword>
<keyword evidence="5" id="KW-0812">Transmembrane</keyword>
<keyword evidence="4" id="KW-1134">Transmembrane beta strand</keyword>
<evidence type="ECO:0000313" key="14">
    <source>
        <dbReference type="Proteomes" id="UP001629214"/>
    </source>
</evidence>
<evidence type="ECO:0000256" key="9">
    <source>
        <dbReference type="ARBA" id="ARBA00023136"/>
    </source>
</evidence>
<feature type="domain" description="Porin" evidence="12">
    <location>
        <begin position="15"/>
        <end position="359"/>
    </location>
</feature>
<reference evidence="13 14" key="1">
    <citation type="journal article" date="2024" name="Chem. Sci.">
        <title>Discovery of megapolipeptins by genome mining of a Burkholderiales bacteria collection.</title>
        <authorList>
            <person name="Paulo B.S."/>
            <person name="Recchia M.J.J."/>
            <person name="Lee S."/>
            <person name="Fergusson C.H."/>
            <person name="Romanowski S.B."/>
            <person name="Hernandez A."/>
            <person name="Krull N."/>
            <person name="Liu D.Y."/>
            <person name="Cavanagh H."/>
            <person name="Bos A."/>
            <person name="Gray C.A."/>
            <person name="Murphy B.T."/>
            <person name="Linington R.G."/>
            <person name="Eustaquio A.S."/>
        </authorList>
    </citation>
    <scope>NUCLEOTIDE SEQUENCE [LARGE SCALE GENOMIC DNA]</scope>
    <source>
        <strain evidence="13 14">RL21-008-BIB-B</strain>
    </source>
</reference>
<comment type="subcellular location">
    <subcellularLocation>
        <location evidence="1">Cell outer membrane</location>
        <topology evidence="1">Multi-pass membrane protein</topology>
    </subcellularLocation>
</comment>
<evidence type="ECO:0000256" key="8">
    <source>
        <dbReference type="ARBA" id="ARBA00023114"/>
    </source>
</evidence>
<comment type="caution">
    <text evidence="13">The sequence shown here is derived from an EMBL/GenBank/DDBJ whole genome shotgun (WGS) entry which is preliminary data.</text>
</comment>
<dbReference type="Gene3D" id="2.40.160.10">
    <property type="entry name" value="Porin"/>
    <property type="match status" value="1"/>
</dbReference>
<evidence type="ECO:0000256" key="6">
    <source>
        <dbReference type="ARBA" id="ARBA00022729"/>
    </source>
</evidence>
<dbReference type="Proteomes" id="UP001629214">
    <property type="component" value="Unassembled WGS sequence"/>
</dbReference>
<dbReference type="RefSeq" id="WP_408165082.1">
    <property type="nucleotide sequence ID" value="NZ_JAQQFR010000001.1"/>
</dbReference>
<evidence type="ECO:0000256" key="7">
    <source>
        <dbReference type="ARBA" id="ARBA00023065"/>
    </source>
</evidence>
<keyword evidence="7" id="KW-0406">Ion transport</keyword>
<dbReference type="InterPro" id="IPR023614">
    <property type="entry name" value="Porin_dom_sf"/>
</dbReference>
<gene>
    <name evidence="13" type="ORF">PQR63_01705</name>
</gene>
<dbReference type="Pfam" id="PF13609">
    <property type="entry name" value="Porin_4"/>
    <property type="match status" value="1"/>
</dbReference>
<evidence type="ECO:0000256" key="4">
    <source>
        <dbReference type="ARBA" id="ARBA00022452"/>
    </source>
</evidence>
<keyword evidence="10" id="KW-0998">Cell outer membrane</keyword>
<organism evidence="13 14">
    <name type="scientific">Herbaspirillum rhizosphaerae</name>
    <dbReference type="NCBI Taxonomy" id="346179"/>
    <lineage>
        <taxon>Bacteria</taxon>
        <taxon>Pseudomonadati</taxon>
        <taxon>Pseudomonadota</taxon>
        <taxon>Betaproteobacteria</taxon>
        <taxon>Burkholderiales</taxon>
        <taxon>Oxalobacteraceae</taxon>
        <taxon>Herbaspirillum</taxon>
    </lineage>
</organism>
<dbReference type="PANTHER" id="PTHR34501:SF9">
    <property type="entry name" value="MAJOR OUTER MEMBRANE PROTEIN P.IA"/>
    <property type="match status" value="1"/>
</dbReference>
<keyword evidence="8" id="KW-0626">Porin</keyword>
<keyword evidence="9" id="KW-0472">Membrane</keyword>
<name>A0ABW8Z3M0_9BURK</name>
<evidence type="ECO:0000313" key="13">
    <source>
        <dbReference type="EMBL" id="MFL9877080.1"/>
    </source>
</evidence>
<accession>A0ABW8Z3M0</accession>
<evidence type="ECO:0000256" key="5">
    <source>
        <dbReference type="ARBA" id="ARBA00022692"/>
    </source>
</evidence>